<protein>
    <recommendedName>
        <fullName evidence="3">DUF3037 domain-containing protein</fullName>
    </recommendedName>
</protein>
<evidence type="ECO:0008006" key="3">
    <source>
        <dbReference type="Google" id="ProtNLM"/>
    </source>
</evidence>
<dbReference type="EMBL" id="PREZ01000004">
    <property type="protein sequence ID" value="PPA70167.1"/>
    <property type="molecule type" value="Genomic_DNA"/>
</dbReference>
<dbReference type="Proteomes" id="UP000239047">
    <property type="component" value="Unassembled WGS sequence"/>
</dbReference>
<gene>
    <name evidence="1" type="ORF">C4B60_11305</name>
</gene>
<dbReference type="OrthoDB" id="1919034at2"/>
<keyword evidence="2" id="KW-1185">Reference proteome</keyword>
<evidence type="ECO:0000313" key="1">
    <source>
        <dbReference type="EMBL" id="PPA70167.1"/>
    </source>
</evidence>
<evidence type="ECO:0000313" key="2">
    <source>
        <dbReference type="Proteomes" id="UP000239047"/>
    </source>
</evidence>
<name>A0A2S5GAV8_9BACL</name>
<accession>A0A2S5GAV8</accession>
<comment type="caution">
    <text evidence="1">The sequence shown here is derived from an EMBL/GenBank/DDBJ whole genome shotgun (WGS) entry which is preliminary data.</text>
</comment>
<dbReference type="Pfam" id="PF11236">
    <property type="entry name" value="DUF3037"/>
    <property type="match status" value="1"/>
</dbReference>
<proteinExistence type="predicted"/>
<dbReference type="InterPro" id="IPR021398">
    <property type="entry name" value="DUF3037"/>
</dbReference>
<reference evidence="1 2" key="1">
    <citation type="submission" date="2018-02" db="EMBL/GenBank/DDBJ databases">
        <title>Jeotgalibacillus proteolyticum sp. nov. a protease producing bacterium isolated from ocean sediments of Laizhou Bay.</title>
        <authorList>
            <person name="Li Y."/>
        </authorList>
    </citation>
    <scope>NUCLEOTIDE SEQUENCE [LARGE SCALE GENOMIC DNA]</scope>
    <source>
        <strain evidence="1 2">22-7</strain>
    </source>
</reference>
<sequence>MSSHCWYYFMSNVHIGKEESLLEPKIMHYAVCRYVPDILRDEFVNIGIVVHIPKDKYLKFFRTKNLSRIKHFDDEIESDLIKAMLESLEIQFSSKEILSQNRTGLSSSDFLQSETVFFVNQLQFSEIRSLHTESLESDINDLFDMYLYYDKKKSERIDSARVKTLVSKMFTQKELNKVVNRNPSIQNKFNQTPFDFSVQLGERDLFIKALSFDYRQENRLYTEIKSFLFDLQHFQDRDVNNIKVVINNTEMDSEFEIKAFNIMKEYTDVLTLEEFDNFISNNSKQDNYQYSIYDYIS</sequence>
<dbReference type="AlphaFoldDB" id="A0A2S5GAV8"/>
<organism evidence="1 2">
    <name type="scientific">Jeotgalibacillus proteolyticus</name>
    <dbReference type="NCBI Taxonomy" id="2082395"/>
    <lineage>
        <taxon>Bacteria</taxon>
        <taxon>Bacillati</taxon>
        <taxon>Bacillota</taxon>
        <taxon>Bacilli</taxon>
        <taxon>Bacillales</taxon>
        <taxon>Caryophanaceae</taxon>
        <taxon>Jeotgalibacillus</taxon>
    </lineage>
</organism>